<dbReference type="GeneID" id="115919110"/>
<feature type="signal peptide" evidence="2">
    <location>
        <begin position="1"/>
        <end position="22"/>
    </location>
</feature>
<organism evidence="3 4">
    <name type="scientific">Strongylocentrotus purpuratus</name>
    <name type="common">Purple sea urchin</name>
    <dbReference type="NCBI Taxonomy" id="7668"/>
    <lineage>
        <taxon>Eukaryota</taxon>
        <taxon>Metazoa</taxon>
        <taxon>Echinodermata</taxon>
        <taxon>Eleutherozoa</taxon>
        <taxon>Echinozoa</taxon>
        <taxon>Echinoidea</taxon>
        <taxon>Euechinoidea</taxon>
        <taxon>Echinacea</taxon>
        <taxon>Camarodonta</taxon>
        <taxon>Echinidea</taxon>
        <taxon>Strongylocentrotidae</taxon>
        <taxon>Strongylocentrotus</taxon>
    </lineage>
</organism>
<dbReference type="OrthoDB" id="10176300at2759"/>
<dbReference type="EnsemblMetazoa" id="XM_031000157">
    <property type="protein sequence ID" value="XP_030856017"/>
    <property type="gene ID" value="LOC115919110"/>
</dbReference>
<feature type="compositionally biased region" description="Low complexity" evidence="1">
    <location>
        <begin position="258"/>
        <end position="286"/>
    </location>
</feature>
<protein>
    <submittedName>
        <fullName evidence="3">Uncharacterized protein</fullName>
    </submittedName>
</protein>
<dbReference type="InParanoid" id="A0A7M7PVT9"/>
<dbReference type="Proteomes" id="UP000007110">
    <property type="component" value="Unassembled WGS sequence"/>
</dbReference>
<keyword evidence="4" id="KW-1185">Reference proteome</keyword>
<sequence>MKQHTVMTACILLCLLALVSEAHPQGRHGERRINTILERIQRSGICEEYNAATEEEKTTCSDEFVNGLLPRRSPADIVASICLEGGVTATSACVILDIVCATDTTGTSTLETCPRSQAHPQGRHGERRINTILGRIQRSGICEEYNAATEEEKTTCSDEFVNGLLPRRLPADIVASICLEGGVTATSACVILDIVCDTDITGTSSSTLELCPRTQGNRKRRDDDNEEESGQESSQESGEDEADVDAAEGGTGTGADGIPGTAAGVTDSAAADAPGAAATPAGTPAGTPGGTAAGTPAATPAGTAAGTPAATPFLTLELYVLNS</sequence>
<evidence type="ECO:0000313" key="3">
    <source>
        <dbReference type="EnsemblMetazoa" id="XP_030856017"/>
    </source>
</evidence>
<feature type="compositionally biased region" description="Low complexity" evidence="1">
    <location>
        <begin position="293"/>
        <end position="309"/>
    </location>
</feature>
<reference evidence="3" key="2">
    <citation type="submission" date="2021-01" db="UniProtKB">
        <authorList>
            <consortium name="EnsemblMetazoa"/>
        </authorList>
    </citation>
    <scope>IDENTIFICATION</scope>
</reference>
<dbReference type="KEGG" id="spu:115919110"/>
<accession>A0A7M7PVT9</accession>
<reference evidence="4" key="1">
    <citation type="submission" date="2015-02" db="EMBL/GenBank/DDBJ databases">
        <title>Genome sequencing for Strongylocentrotus purpuratus.</title>
        <authorList>
            <person name="Murali S."/>
            <person name="Liu Y."/>
            <person name="Vee V."/>
            <person name="English A."/>
            <person name="Wang M."/>
            <person name="Skinner E."/>
            <person name="Han Y."/>
            <person name="Muzny D.M."/>
            <person name="Worley K.C."/>
            <person name="Gibbs R.A."/>
        </authorList>
    </citation>
    <scope>NUCLEOTIDE SEQUENCE</scope>
</reference>
<feature type="chain" id="PRO_5029880208" evidence="2">
    <location>
        <begin position="23"/>
        <end position="323"/>
    </location>
</feature>
<dbReference type="RefSeq" id="XP_030856017.1">
    <property type="nucleotide sequence ID" value="XM_031000157.1"/>
</dbReference>
<evidence type="ECO:0000256" key="2">
    <source>
        <dbReference type="SAM" id="SignalP"/>
    </source>
</evidence>
<dbReference type="AlphaFoldDB" id="A0A7M7PVT9"/>
<evidence type="ECO:0000313" key="4">
    <source>
        <dbReference type="Proteomes" id="UP000007110"/>
    </source>
</evidence>
<keyword evidence="2" id="KW-0732">Signal</keyword>
<feature type="compositionally biased region" description="Acidic residues" evidence="1">
    <location>
        <begin position="237"/>
        <end position="246"/>
    </location>
</feature>
<proteinExistence type="predicted"/>
<name>A0A7M7PVT9_STRPU</name>
<evidence type="ECO:0000256" key="1">
    <source>
        <dbReference type="SAM" id="MobiDB-lite"/>
    </source>
</evidence>
<feature type="region of interest" description="Disordered" evidence="1">
    <location>
        <begin position="205"/>
        <end position="309"/>
    </location>
</feature>